<keyword evidence="4" id="KW-1185">Reference proteome</keyword>
<feature type="non-terminal residue" evidence="3">
    <location>
        <position position="1"/>
    </location>
</feature>
<accession>A0AAV5T3A7</accession>
<dbReference type="EMBL" id="BTSX01000003">
    <property type="protein sequence ID" value="GMS90072.1"/>
    <property type="molecule type" value="Genomic_DNA"/>
</dbReference>
<evidence type="ECO:0000259" key="2">
    <source>
        <dbReference type="PROSITE" id="PS00036"/>
    </source>
</evidence>
<feature type="non-terminal residue" evidence="3">
    <location>
        <position position="87"/>
    </location>
</feature>
<dbReference type="Proteomes" id="UP001432027">
    <property type="component" value="Unassembled WGS sequence"/>
</dbReference>
<feature type="domain" description="BZIP" evidence="2">
    <location>
        <begin position="18"/>
        <end position="32"/>
    </location>
</feature>
<dbReference type="InterPro" id="IPR046347">
    <property type="entry name" value="bZIP_sf"/>
</dbReference>
<dbReference type="SUPFAM" id="SSF57959">
    <property type="entry name" value="Leucine zipper domain"/>
    <property type="match status" value="1"/>
</dbReference>
<dbReference type="GO" id="GO:0003700">
    <property type="term" value="F:DNA-binding transcription factor activity"/>
    <property type="evidence" value="ECO:0007669"/>
    <property type="project" value="InterPro"/>
</dbReference>
<proteinExistence type="predicted"/>
<dbReference type="PROSITE" id="PS00036">
    <property type="entry name" value="BZIP_BASIC"/>
    <property type="match status" value="1"/>
</dbReference>
<dbReference type="Gene3D" id="1.20.5.170">
    <property type="match status" value="1"/>
</dbReference>
<dbReference type="InterPro" id="IPR004827">
    <property type="entry name" value="bZIP"/>
</dbReference>
<evidence type="ECO:0000313" key="4">
    <source>
        <dbReference type="Proteomes" id="UP001432027"/>
    </source>
</evidence>
<protein>
    <recommendedName>
        <fullName evidence="2">BZIP domain-containing protein</fullName>
    </recommendedName>
</protein>
<reference evidence="3" key="1">
    <citation type="submission" date="2023-10" db="EMBL/GenBank/DDBJ databases">
        <title>Genome assembly of Pristionchus species.</title>
        <authorList>
            <person name="Yoshida K."/>
            <person name="Sommer R.J."/>
        </authorList>
    </citation>
    <scope>NUCLEOTIDE SEQUENCE</scope>
    <source>
        <strain evidence="3">RS0144</strain>
    </source>
</reference>
<sequence length="87" mass="10511">VKITTPTDPEEKRKYKEKRKKNNESAERHRNRNKLCLVERDQLLKEVKALRTKCNRHNSEMNMLKKQNEFLRQSFVTHKCVSSEVKK</sequence>
<comment type="caution">
    <text evidence="3">The sequence shown here is derived from an EMBL/GenBank/DDBJ whole genome shotgun (WGS) entry which is preliminary data.</text>
</comment>
<gene>
    <name evidence="3" type="ORF">PENTCL1PPCAC_12247</name>
</gene>
<dbReference type="AlphaFoldDB" id="A0AAV5T3A7"/>
<evidence type="ECO:0000256" key="1">
    <source>
        <dbReference type="SAM" id="MobiDB-lite"/>
    </source>
</evidence>
<name>A0AAV5T3A7_9BILA</name>
<feature type="region of interest" description="Disordered" evidence="1">
    <location>
        <begin position="1"/>
        <end position="33"/>
    </location>
</feature>
<evidence type="ECO:0000313" key="3">
    <source>
        <dbReference type="EMBL" id="GMS90072.1"/>
    </source>
</evidence>
<organism evidence="3 4">
    <name type="scientific">Pristionchus entomophagus</name>
    <dbReference type="NCBI Taxonomy" id="358040"/>
    <lineage>
        <taxon>Eukaryota</taxon>
        <taxon>Metazoa</taxon>
        <taxon>Ecdysozoa</taxon>
        <taxon>Nematoda</taxon>
        <taxon>Chromadorea</taxon>
        <taxon>Rhabditida</taxon>
        <taxon>Rhabditina</taxon>
        <taxon>Diplogasteromorpha</taxon>
        <taxon>Diplogasteroidea</taxon>
        <taxon>Neodiplogasteridae</taxon>
        <taxon>Pristionchus</taxon>
    </lineage>
</organism>